<dbReference type="InterPro" id="IPR051909">
    <property type="entry name" value="MFP_Cation_Efflux"/>
</dbReference>
<feature type="domain" description="CzcB-like C-terminal circularly permuted SH3-like" evidence="9">
    <location>
        <begin position="333"/>
        <end position="396"/>
    </location>
</feature>
<keyword evidence="3" id="KW-0472">Membrane</keyword>
<feature type="domain" description="CusB-like three alpha-helical bundle" evidence="6">
    <location>
        <begin position="161"/>
        <end position="208"/>
    </location>
</feature>
<dbReference type="Pfam" id="PF19335">
    <property type="entry name" value="HMBD"/>
    <property type="match status" value="1"/>
</dbReference>
<dbReference type="InterPro" id="IPR006143">
    <property type="entry name" value="RND_pump_MFP"/>
</dbReference>
<keyword evidence="11" id="KW-1185">Reference proteome</keyword>
<evidence type="ECO:0000259" key="6">
    <source>
        <dbReference type="Pfam" id="PF25869"/>
    </source>
</evidence>
<keyword evidence="3" id="KW-1133">Transmembrane helix</keyword>
<feature type="domain" description="CusB-like beta-barrel" evidence="8">
    <location>
        <begin position="248"/>
        <end position="324"/>
    </location>
</feature>
<evidence type="ECO:0000259" key="7">
    <source>
        <dbReference type="Pfam" id="PF25919"/>
    </source>
</evidence>
<feature type="domain" description="CusB-like barrel-sandwich hybrid" evidence="7">
    <location>
        <begin position="133"/>
        <end position="243"/>
    </location>
</feature>
<sequence length="587" mass="63965">MKKLQLNILVIAIGMLFIGILAGYLIFRTDNSSQDEHQHDLTEVNGVWTCSMHPQIRQNEPGSCPICGMDLIPVESEEENLDPLAISMSPTAMQLANVQTAIVGQAGAAKSLKLTGKVQSDERRIFTQTTHIPGRIEQLTVNFTGEYISKGQVIATVYSPELVTAQQELLQAAKIKESQPQLFQAAKEKLRNWKLSDNQIDQIIASGNILNNFPIRANTSGYITEKLANAGDYVSLGQPLYTVSDLSKVWVLFDVYESDLGWIKKGDEVEYTVQSIPGKTFTGKISYIDPLIDPATRVAKARVEVPNSDLALKPEMFVSGSIKSDTKGGSTTITVPKSAVLWTGKRSVVYVKSSSARGISFNLREVTLGPSLGESYVIESGLNGGEEIAINGTFSIDAAAQLAGKPSMMSPDGGAAMTGHNHGEMQGSMESAPAPSFTISEDAKKALKPVYDSYLALKDALTKDELNASKEAAKSMRESLNKVNMALFTGESHNSWMSFDGNLKKALQVAQDSKSIEDLRKSFQNLSDEMVKMTEQFHAYSGTLYVQHCPMADSNQGADWLSLDQNIVNPYFGKSMLTCGEVTKTLK</sequence>
<evidence type="ECO:0000259" key="4">
    <source>
        <dbReference type="Pfam" id="PF11827"/>
    </source>
</evidence>
<organism evidence="10 11">
    <name type="scientific">Algoriphagus pacificus</name>
    <dbReference type="NCBI Taxonomy" id="2811234"/>
    <lineage>
        <taxon>Bacteria</taxon>
        <taxon>Pseudomonadati</taxon>
        <taxon>Bacteroidota</taxon>
        <taxon>Cytophagia</taxon>
        <taxon>Cytophagales</taxon>
        <taxon>Cyclobacteriaceae</taxon>
        <taxon>Algoriphagus</taxon>
    </lineage>
</organism>
<dbReference type="Gene3D" id="2.40.420.20">
    <property type="match status" value="1"/>
</dbReference>
<dbReference type="Pfam" id="PF25869">
    <property type="entry name" value="3HB_CusB"/>
    <property type="match status" value="1"/>
</dbReference>
<dbReference type="InterPro" id="IPR058792">
    <property type="entry name" value="Beta-barrel_RND_2"/>
</dbReference>
<evidence type="ECO:0000259" key="5">
    <source>
        <dbReference type="Pfam" id="PF19335"/>
    </source>
</evidence>
<evidence type="ECO:0000259" key="8">
    <source>
        <dbReference type="Pfam" id="PF25954"/>
    </source>
</evidence>
<keyword evidence="3" id="KW-0812">Transmembrane</keyword>
<dbReference type="Pfam" id="PF11827">
    <property type="entry name" value="DUF3347"/>
    <property type="match status" value="1"/>
</dbReference>
<comment type="similarity">
    <text evidence="1">Belongs to the membrane fusion protein (MFP) (TC 8.A.1) family.</text>
</comment>
<dbReference type="NCBIfam" id="TIGR01730">
    <property type="entry name" value="RND_mfp"/>
    <property type="match status" value="1"/>
</dbReference>
<evidence type="ECO:0000256" key="1">
    <source>
        <dbReference type="ARBA" id="ARBA00009477"/>
    </source>
</evidence>
<reference evidence="10 11" key="1">
    <citation type="submission" date="2021-03" db="EMBL/GenBank/DDBJ databases">
        <title>novel species isolated from a fishpond in China.</title>
        <authorList>
            <person name="Lu H."/>
            <person name="Cai Z."/>
        </authorList>
    </citation>
    <scope>NUCLEOTIDE SEQUENCE [LARGE SCALE GENOMIC DNA]</scope>
    <source>
        <strain evidence="10 11">YJ13C</strain>
    </source>
</reference>
<dbReference type="Gene3D" id="2.40.50.100">
    <property type="match status" value="1"/>
</dbReference>
<proteinExistence type="inferred from homology"/>
<dbReference type="Proteomes" id="UP000664480">
    <property type="component" value="Unassembled WGS sequence"/>
</dbReference>
<name>A0ABS3CH98_9BACT</name>
<evidence type="ECO:0000256" key="2">
    <source>
        <dbReference type="ARBA" id="ARBA00022448"/>
    </source>
</evidence>
<feature type="transmembrane region" description="Helical" evidence="3">
    <location>
        <begin position="7"/>
        <end position="27"/>
    </location>
</feature>
<evidence type="ECO:0000259" key="9">
    <source>
        <dbReference type="Pfam" id="PF25975"/>
    </source>
</evidence>
<dbReference type="InterPro" id="IPR058649">
    <property type="entry name" value="CzcB_C"/>
</dbReference>
<dbReference type="Pfam" id="PF25919">
    <property type="entry name" value="BSH_CusB"/>
    <property type="match status" value="1"/>
</dbReference>
<dbReference type="PANTHER" id="PTHR30097:SF15">
    <property type="entry name" value="CATION EFFLUX SYSTEM PROTEIN CUSB"/>
    <property type="match status" value="1"/>
</dbReference>
<dbReference type="SUPFAM" id="SSF111369">
    <property type="entry name" value="HlyD-like secretion proteins"/>
    <property type="match status" value="1"/>
</dbReference>
<evidence type="ECO:0000313" key="10">
    <source>
        <dbReference type="EMBL" id="MBN7816472.1"/>
    </source>
</evidence>
<dbReference type="InterPro" id="IPR058791">
    <property type="entry name" value="3HB_CusB"/>
</dbReference>
<dbReference type="InterPro" id="IPR021782">
    <property type="entry name" value="DUF3347"/>
</dbReference>
<gene>
    <name evidence="10" type="ORF">J0A69_13580</name>
</gene>
<feature type="domain" description="DUF3347" evidence="4">
    <location>
        <begin position="450"/>
        <end position="541"/>
    </location>
</feature>
<dbReference type="PANTHER" id="PTHR30097">
    <property type="entry name" value="CATION EFFLUX SYSTEM PROTEIN CUSB"/>
    <property type="match status" value="1"/>
</dbReference>
<comment type="caution">
    <text evidence="10">The sequence shown here is derived from an EMBL/GenBank/DDBJ whole genome shotgun (WGS) entry which is preliminary data.</text>
</comment>
<dbReference type="Gene3D" id="6.10.140.730">
    <property type="match status" value="1"/>
</dbReference>
<dbReference type="Pfam" id="PF25954">
    <property type="entry name" value="Beta-barrel_RND_2"/>
    <property type="match status" value="1"/>
</dbReference>
<protein>
    <submittedName>
        <fullName evidence="10">Efflux RND transporter periplasmic adaptor subunit</fullName>
    </submittedName>
</protein>
<feature type="domain" description="Heavy metal binding" evidence="5">
    <location>
        <begin position="47"/>
        <end position="74"/>
    </location>
</feature>
<dbReference type="InterPro" id="IPR045800">
    <property type="entry name" value="HMBD"/>
</dbReference>
<dbReference type="InterPro" id="IPR058790">
    <property type="entry name" value="BSH_CusB"/>
</dbReference>
<dbReference type="EMBL" id="JAFKCU010000003">
    <property type="protein sequence ID" value="MBN7816472.1"/>
    <property type="molecule type" value="Genomic_DNA"/>
</dbReference>
<keyword evidence="2" id="KW-0813">Transport</keyword>
<evidence type="ECO:0000313" key="11">
    <source>
        <dbReference type="Proteomes" id="UP000664480"/>
    </source>
</evidence>
<dbReference type="Gene3D" id="2.40.30.170">
    <property type="match status" value="1"/>
</dbReference>
<dbReference type="Pfam" id="PF25975">
    <property type="entry name" value="CzcB_C"/>
    <property type="match status" value="1"/>
</dbReference>
<accession>A0ABS3CH98</accession>
<evidence type="ECO:0000256" key="3">
    <source>
        <dbReference type="SAM" id="Phobius"/>
    </source>
</evidence>
<dbReference type="RefSeq" id="WP_206587149.1">
    <property type="nucleotide sequence ID" value="NZ_JAFKCU010000003.1"/>
</dbReference>